<evidence type="ECO:0000259" key="6">
    <source>
        <dbReference type="Pfam" id="PF25954"/>
    </source>
</evidence>
<dbReference type="PANTHER" id="PTHR30386">
    <property type="entry name" value="MEMBRANE FUSION SUBUNIT OF EMRAB-TOLC MULTIDRUG EFFLUX PUMP"/>
    <property type="match status" value="1"/>
</dbReference>
<evidence type="ECO:0000259" key="4">
    <source>
        <dbReference type="Pfam" id="PF25876"/>
    </source>
</evidence>
<keyword evidence="3" id="KW-0812">Transmembrane</keyword>
<feature type="coiled-coil region" evidence="2">
    <location>
        <begin position="107"/>
        <end position="162"/>
    </location>
</feature>
<dbReference type="EMBL" id="CAKLDM010000001">
    <property type="protein sequence ID" value="CAH0536926.1"/>
    <property type="molecule type" value="Genomic_DNA"/>
</dbReference>
<name>A0ABN8E1B4_9VIBR</name>
<evidence type="ECO:0000259" key="5">
    <source>
        <dbReference type="Pfam" id="PF25917"/>
    </source>
</evidence>
<dbReference type="InterPro" id="IPR030190">
    <property type="entry name" value="MacA_alpha-hairpin_sf"/>
</dbReference>
<feature type="domain" description="Multidrug resistance protein MdtA-like alpha-helical hairpin" evidence="4">
    <location>
        <begin position="136"/>
        <end position="232"/>
    </location>
</feature>
<protein>
    <submittedName>
        <fullName evidence="7">Colistin resistance protein EmrA</fullName>
    </submittedName>
</protein>
<feature type="domain" description="Multidrug resistance protein MdtA-like barrel-sandwich hybrid" evidence="5">
    <location>
        <begin position="67"/>
        <end position="260"/>
    </location>
</feature>
<dbReference type="Gene3D" id="6.10.140.1990">
    <property type="match status" value="1"/>
</dbReference>
<evidence type="ECO:0000256" key="1">
    <source>
        <dbReference type="ARBA" id="ARBA00009477"/>
    </source>
</evidence>
<feature type="transmembrane region" description="Helical" evidence="3">
    <location>
        <begin position="29"/>
        <end position="49"/>
    </location>
</feature>
<dbReference type="Pfam" id="PF25954">
    <property type="entry name" value="Beta-barrel_RND_2"/>
    <property type="match status" value="1"/>
</dbReference>
<evidence type="ECO:0000256" key="3">
    <source>
        <dbReference type="SAM" id="Phobius"/>
    </source>
</evidence>
<dbReference type="InterPro" id="IPR058624">
    <property type="entry name" value="MdtA-like_HH"/>
</dbReference>
<accession>A0ABN8E1B4</accession>
<dbReference type="InterPro" id="IPR050739">
    <property type="entry name" value="MFP"/>
</dbReference>
<sequence length="364" mass="39479">MNNTNPDNSKQEIAESCATTQPVKKKNKALLTATALIAFVGVAATIYWFSYAQYFQSTDNAYLQSNVTTISPKVSGYIVKSFVKDNEHVKAGQLLVQIDDRDYVQALNKAQGNLAESEANVQNLVAEKNLQNSKINQAASQIAAAQAQYKLATQEVNRVRSLKKKNYASQNELDTDISQQKVTLANVNEAKANYKAATDEIAVINTQITEAQATVEEAKAEVNQAKLNLSYTKVYAPVSGVVGNRSLRVGMLVQSGTPLLSLVPTQNVWLVANFKETQISHIKKGQKVKIILDAYPDKPLQGVVDSFSPGTGAQFALLPPENATGNFTKIVQRVPVKIDIVNPEALNGRLVPGLSVTATVDTRG</sequence>
<dbReference type="SUPFAM" id="SSF111369">
    <property type="entry name" value="HlyD-like secretion proteins"/>
    <property type="match status" value="2"/>
</dbReference>
<keyword evidence="8" id="KW-1185">Reference proteome</keyword>
<comment type="similarity">
    <text evidence="1">Belongs to the membrane fusion protein (MFP) (TC 8.A.1) family.</text>
</comment>
<dbReference type="InterPro" id="IPR058625">
    <property type="entry name" value="MdtA-like_BSH"/>
</dbReference>
<evidence type="ECO:0000313" key="8">
    <source>
        <dbReference type="Proteomes" id="UP000838748"/>
    </source>
</evidence>
<dbReference type="PANTHER" id="PTHR30386:SF24">
    <property type="entry name" value="MULTIDRUG RESISTANCE EFFLUX PUMP"/>
    <property type="match status" value="1"/>
</dbReference>
<gene>
    <name evidence="7" type="primary">emrA</name>
    <name evidence="7" type="ORF">VMF7928_00816</name>
</gene>
<comment type="caution">
    <text evidence="7">The sequence shown here is derived from an EMBL/GenBank/DDBJ whole genome shotgun (WGS) entry which is preliminary data.</text>
</comment>
<proteinExistence type="inferred from homology"/>
<dbReference type="InterPro" id="IPR058792">
    <property type="entry name" value="Beta-barrel_RND_2"/>
</dbReference>
<organism evidence="7 8">
    <name type="scientific">Vibrio marisflavi CECT 7928</name>
    <dbReference type="NCBI Taxonomy" id="634439"/>
    <lineage>
        <taxon>Bacteria</taxon>
        <taxon>Pseudomonadati</taxon>
        <taxon>Pseudomonadota</taxon>
        <taxon>Gammaproteobacteria</taxon>
        <taxon>Vibrionales</taxon>
        <taxon>Vibrionaceae</taxon>
        <taxon>Vibrio</taxon>
    </lineage>
</organism>
<dbReference type="Pfam" id="PF25876">
    <property type="entry name" value="HH_MFP_RND"/>
    <property type="match status" value="1"/>
</dbReference>
<evidence type="ECO:0000313" key="7">
    <source>
        <dbReference type="EMBL" id="CAH0536926.1"/>
    </source>
</evidence>
<dbReference type="PRINTS" id="PR01490">
    <property type="entry name" value="RTXTOXIND"/>
</dbReference>
<keyword evidence="2" id="KW-0175">Coiled coil</keyword>
<dbReference type="Proteomes" id="UP000838748">
    <property type="component" value="Unassembled WGS sequence"/>
</dbReference>
<feature type="coiled-coil region" evidence="2">
    <location>
        <begin position="187"/>
        <end position="228"/>
    </location>
</feature>
<keyword evidence="3" id="KW-1133">Transmembrane helix</keyword>
<dbReference type="Pfam" id="PF25917">
    <property type="entry name" value="BSH_RND"/>
    <property type="match status" value="1"/>
</dbReference>
<feature type="domain" description="CusB-like beta-barrel" evidence="6">
    <location>
        <begin position="267"/>
        <end position="311"/>
    </location>
</feature>
<reference evidence="7" key="1">
    <citation type="submission" date="2021-11" db="EMBL/GenBank/DDBJ databases">
        <authorList>
            <person name="Rodrigo-Torres L."/>
            <person name="Arahal R. D."/>
            <person name="Lucena T."/>
        </authorList>
    </citation>
    <scope>NUCLEOTIDE SEQUENCE</scope>
    <source>
        <strain evidence="7">CECT 7928</strain>
    </source>
</reference>
<keyword evidence="3" id="KW-0472">Membrane</keyword>
<evidence type="ECO:0000256" key="2">
    <source>
        <dbReference type="SAM" id="Coils"/>
    </source>
</evidence>
<dbReference type="Gene3D" id="2.40.50.100">
    <property type="match status" value="1"/>
</dbReference>
<dbReference type="Gene3D" id="2.40.30.170">
    <property type="match status" value="1"/>
</dbReference>